<dbReference type="AlphaFoldDB" id="A0A6N6W9L2"/>
<name>A0A6N6W9L2_9BURK</name>
<organism evidence="1 2">
    <name type="scientific">Paraburkholderia madseniana</name>
    <dbReference type="NCBI Taxonomy" id="2599607"/>
    <lineage>
        <taxon>Bacteria</taxon>
        <taxon>Pseudomonadati</taxon>
        <taxon>Pseudomonadota</taxon>
        <taxon>Betaproteobacteria</taxon>
        <taxon>Burkholderiales</taxon>
        <taxon>Burkholderiaceae</taxon>
        <taxon>Paraburkholderia</taxon>
    </lineage>
</organism>
<sequence>MTTTTPAPARDSSAPKRDIRYLTIEPGRISLHGIALTDGEIAVLRGIAERMKGVRTVREQLWLPCPICKGIEGCDHTVPERERAVQEAAC</sequence>
<protein>
    <submittedName>
        <fullName evidence="1">Uncharacterized protein</fullName>
    </submittedName>
</protein>
<comment type="caution">
    <text evidence="1">The sequence shown here is derived from an EMBL/GenBank/DDBJ whole genome shotgun (WGS) entry which is preliminary data.</text>
</comment>
<dbReference type="EMBL" id="VOSW01000048">
    <property type="protein sequence ID" value="KAE8757332.1"/>
    <property type="molecule type" value="Genomic_DNA"/>
</dbReference>
<gene>
    <name evidence="1" type="ORF">FSO04_24230</name>
</gene>
<dbReference type="Proteomes" id="UP000463700">
    <property type="component" value="Unassembled WGS sequence"/>
</dbReference>
<evidence type="ECO:0000313" key="2">
    <source>
        <dbReference type="Proteomes" id="UP000463700"/>
    </source>
</evidence>
<accession>A0A6N6W9L2</accession>
<proteinExistence type="predicted"/>
<dbReference type="RefSeq" id="WP_154563214.1">
    <property type="nucleotide sequence ID" value="NZ_VOSW01000048.1"/>
</dbReference>
<evidence type="ECO:0000313" key="1">
    <source>
        <dbReference type="EMBL" id="KAE8757332.1"/>
    </source>
</evidence>
<reference evidence="1 2" key="1">
    <citation type="journal article" date="2020" name="Int. J. Syst. Evol. Microbiol.">
        <title>Paraburkholderia madseniana sp. nov., a phenolic acid-degrading bacterium isolated from acidic forest soil.</title>
        <authorList>
            <person name="Wilhelm R.C."/>
            <person name="Murphy S.J.L."/>
            <person name="Feriancek N.M."/>
            <person name="Karasz D.C."/>
            <person name="DeRito C.M."/>
            <person name="Newman J.D."/>
            <person name="Buckley D.H."/>
        </authorList>
    </citation>
    <scope>NUCLEOTIDE SEQUENCE [LARGE SCALE GENOMIC DNA]</scope>
    <source>
        <strain evidence="1 2">RP11</strain>
    </source>
</reference>